<dbReference type="AlphaFoldDB" id="A0A8S0PWK4"/>
<feature type="region of interest" description="Disordered" evidence="1">
    <location>
        <begin position="78"/>
        <end position="98"/>
    </location>
</feature>
<organism evidence="2 3">
    <name type="scientific">Olea europaea subsp. europaea</name>
    <dbReference type="NCBI Taxonomy" id="158383"/>
    <lineage>
        <taxon>Eukaryota</taxon>
        <taxon>Viridiplantae</taxon>
        <taxon>Streptophyta</taxon>
        <taxon>Embryophyta</taxon>
        <taxon>Tracheophyta</taxon>
        <taxon>Spermatophyta</taxon>
        <taxon>Magnoliopsida</taxon>
        <taxon>eudicotyledons</taxon>
        <taxon>Gunneridae</taxon>
        <taxon>Pentapetalae</taxon>
        <taxon>asterids</taxon>
        <taxon>lamiids</taxon>
        <taxon>Lamiales</taxon>
        <taxon>Oleaceae</taxon>
        <taxon>Oleeae</taxon>
        <taxon>Olea</taxon>
    </lineage>
</organism>
<name>A0A8S0PWK4_OLEEU</name>
<dbReference type="Gramene" id="OE9A022007T1">
    <property type="protein sequence ID" value="OE9A022007C1"/>
    <property type="gene ID" value="OE9A022007"/>
</dbReference>
<proteinExistence type="predicted"/>
<feature type="region of interest" description="Disordered" evidence="1">
    <location>
        <begin position="1"/>
        <end position="25"/>
    </location>
</feature>
<evidence type="ECO:0000313" key="3">
    <source>
        <dbReference type="Proteomes" id="UP000594638"/>
    </source>
</evidence>
<feature type="compositionally biased region" description="Low complexity" evidence="1">
    <location>
        <begin position="1"/>
        <end position="13"/>
    </location>
</feature>
<evidence type="ECO:0000256" key="1">
    <source>
        <dbReference type="SAM" id="MobiDB-lite"/>
    </source>
</evidence>
<reference evidence="2 3" key="1">
    <citation type="submission" date="2019-12" db="EMBL/GenBank/DDBJ databases">
        <authorList>
            <person name="Alioto T."/>
            <person name="Alioto T."/>
            <person name="Gomez Garrido J."/>
        </authorList>
    </citation>
    <scope>NUCLEOTIDE SEQUENCE [LARGE SCALE GENOMIC DNA]</scope>
</reference>
<sequence>MITTTAPTTKKAPPTSPLPKHRTATTIVPTLPEVLHIVPATPLHISPQSAAHHIFSEEKRRRRHQHLTCKTVATHLRSEKLSPIPSTPPPSSTATNTSPAKLVVATKTKTKTKAKTNTINIFLWCTLGGDPHSSDVLGKLLQTVLLRSSSRLLQKVPLYCNDTDLLVATLVMASGERGETDLNL</sequence>
<accession>A0A8S0PWK4</accession>
<protein>
    <submittedName>
        <fullName evidence="2">Uncharacterized protein</fullName>
    </submittedName>
</protein>
<dbReference type="Proteomes" id="UP000594638">
    <property type="component" value="Unassembled WGS sequence"/>
</dbReference>
<evidence type="ECO:0000313" key="2">
    <source>
        <dbReference type="EMBL" id="CAA2958687.1"/>
    </source>
</evidence>
<dbReference type="EMBL" id="CACTIH010000278">
    <property type="protein sequence ID" value="CAA2958687.1"/>
    <property type="molecule type" value="Genomic_DNA"/>
</dbReference>
<gene>
    <name evidence="2" type="ORF">OLEA9_A022007</name>
</gene>
<comment type="caution">
    <text evidence="2">The sequence shown here is derived from an EMBL/GenBank/DDBJ whole genome shotgun (WGS) entry which is preliminary data.</text>
</comment>
<keyword evidence="3" id="KW-1185">Reference proteome</keyword>